<evidence type="ECO:0000259" key="1">
    <source>
        <dbReference type="PROSITE" id="PS50234"/>
    </source>
</evidence>
<gene>
    <name evidence="2" type="ORF">ACFOZ4_23965</name>
</gene>
<accession>A0ABV8LT10</accession>
<protein>
    <submittedName>
        <fullName evidence="2">Substrate-binding and VWA domain-containing protein</fullName>
    </submittedName>
</protein>
<evidence type="ECO:0000313" key="3">
    <source>
        <dbReference type="Proteomes" id="UP001595816"/>
    </source>
</evidence>
<comment type="caution">
    <text evidence="2">The sequence shown here is derived from an EMBL/GenBank/DDBJ whole genome shotgun (WGS) entry which is preliminary data.</text>
</comment>
<keyword evidence="3" id="KW-1185">Reference proteome</keyword>
<dbReference type="RefSeq" id="WP_253750618.1">
    <property type="nucleotide sequence ID" value="NZ_JAMZDZ010000001.1"/>
</dbReference>
<dbReference type="Proteomes" id="UP001595816">
    <property type="component" value="Unassembled WGS sequence"/>
</dbReference>
<evidence type="ECO:0000313" key="2">
    <source>
        <dbReference type="EMBL" id="MFC4133678.1"/>
    </source>
</evidence>
<reference evidence="3" key="1">
    <citation type="journal article" date="2019" name="Int. J. Syst. Evol. Microbiol.">
        <title>The Global Catalogue of Microorganisms (GCM) 10K type strain sequencing project: providing services to taxonomists for standard genome sequencing and annotation.</title>
        <authorList>
            <consortium name="The Broad Institute Genomics Platform"/>
            <consortium name="The Broad Institute Genome Sequencing Center for Infectious Disease"/>
            <person name="Wu L."/>
            <person name="Ma J."/>
        </authorList>
    </citation>
    <scope>NUCLEOTIDE SEQUENCE [LARGE SCALE GENOMIC DNA]</scope>
    <source>
        <strain evidence="3">CGMCC 4.7289</strain>
    </source>
</reference>
<feature type="domain" description="VWFA" evidence="1">
    <location>
        <begin position="391"/>
        <end position="589"/>
    </location>
</feature>
<organism evidence="2 3">
    <name type="scientific">Hamadaea flava</name>
    <dbReference type="NCBI Taxonomy" id="1742688"/>
    <lineage>
        <taxon>Bacteria</taxon>
        <taxon>Bacillati</taxon>
        <taxon>Actinomycetota</taxon>
        <taxon>Actinomycetes</taxon>
        <taxon>Micromonosporales</taxon>
        <taxon>Micromonosporaceae</taxon>
        <taxon>Hamadaea</taxon>
    </lineage>
</organism>
<dbReference type="SMART" id="SM00327">
    <property type="entry name" value="VWA"/>
    <property type="match status" value="1"/>
</dbReference>
<proteinExistence type="predicted"/>
<dbReference type="EMBL" id="JBHSAY010000013">
    <property type="protein sequence ID" value="MFC4133678.1"/>
    <property type="molecule type" value="Genomic_DNA"/>
</dbReference>
<name>A0ABV8LT10_9ACTN</name>
<dbReference type="Pfam" id="PF00092">
    <property type="entry name" value="VWA"/>
    <property type="match status" value="1"/>
</dbReference>
<dbReference type="Pfam" id="PF13531">
    <property type="entry name" value="SBP_bac_11"/>
    <property type="match status" value="1"/>
</dbReference>
<dbReference type="InterPro" id="IPR002035">
    <property type="entry name" value="VWF_A"/>
</dbReference>
<dbReference type="Gene3D" id="3.40.50.410">
    <property type="entry name" value="von Willebrand factor, type A domain"/>
    <property type="match status" value="1"/>
</dbReference>
<dbReference type="SUPFAM" id="SSF53850">
    <property type="entry name" value="Periplasmic binding protein-like II"/>
    <property type="match status" value="1"/>
</dbReference>
<dbReference type="PROSITE" id="PS50234">
    <property type="entry name" value="VWFA"/>
    <property type="match status" value="1"/>
</dbReference>
<dbReference type="SUPFAM" id="SSF53300">
    <property type="entry name" value="vWA-like"/>
    <property type="match status" value="1"/>
</dbReference>
<sequence length="593" mass="62812">MPNGRSAAVRSHRRSSPRRSGRTALFILVPLLVAVAAGGGVYGYQNFLADRCSGEVTATIVAAPSTATLLADLGKTWAATNPNVDGHCGKVTVTPADSNKVANALSGVWPSELGQQPDVWVPESSAWFRSAQTGDAEAILPDLQPSVARSPVVLAMPKAMAQALGWPTAKVDWTSVLDQAAVKGWNSYGKSWGKFKLGMTDPGQSTPGLLALSAIIDRDDDQDVSDAERQGLLKLKTVLEVKADDTNAIMDEFDSKGGQGGEGGLTYVSAFPALEQEVLAHNRAHPNSPLVAIYPKSNIEADNPYLVLDNAEWVQKPRQSVARAFLRYIRTDGRTAFQNAGYRDANRKPGPDFTQDNGVLSTLTALPRGVLLTDAVNDTINTWTALTRLTNALFVLDVSGSMGADVPGLGKSKLDLTKEAAKQAVDVFQGKGNAGLWSFSSNKSGSKSYVENVQLGPLDDEMDGGTRESKLKSAIDDLKPGGNTGMYEAVLAAYKAVQAKYVPDAANMVVLLTDGANDDQEKNLKLAQLLEQLKKGDPKRPVTIVSIALGPDANGKVLSQISSASAPGAPAPLVSKGSYDITPVMQKAIFGVR</sequence>
<dbReference type="InterPro" id="IPR036465">
    <property type="entry name" value="vWFA_dom_sf"/>
</dbReference>